<comment type="caution">
    <text evidence="1">The sequence shown here is derived from an EMBL/GenBank/DDBJ whole genome shotgun (WGS) entry which is preliminary data.</text>
</comment>
<evidence type="ECO:0000313" key="1">
    <source>
        <dbReference type="EMBL" id="PSB18589.1"/>
    </source>
</evidence>
<accession>A0A2T1DDM8</accession>
<sequence>MITRQDLKQLQSLIKVPALSILLPTHRTSPDNKQDPIRVKNLVDEATGRLAEEFSSRELEPLLKQLETLVGEIDYPHTLDGLALYVGHDFAKLYYLPFAVPARVVIDQTFATRDLVYGMHRAQRYWVLLLSQASTRLLAGTGETLEEVSDENFLMQMTGPGATTALPYDSDSSYMDDRHRRFFQQVDRALTFYMQDEALPLIVGGVVRQVSFFQEVSQHTPAIAGTLGGNFDKATISEITPEVWSIVQTVREAQRVDALQVLDNAMSAQAVVSTIEEAWRLAQEGRGKLLLVEKNYHIPAILTENGDLELVEQAGGTEVMDDAVDEVIEAVLAKGGNVAIVDDGALSNHHRIALTLRY</sequence>
<name>A0A2T1DDM8_9CYAN</name>
<reference evidence="1 2" key="2">
    <citation type="submission" date="2018-03" db="EMBL/GenBank/DDBJ databases">
        <title>The ancient ancestry and fast evolution of plastids.</title>
        <authorList>
            <person name="Moore K.R."/>
            <person name="Magnabosco C."/>
            <person name="Momper L."/>
            <person name="Gold D.A."/>
            <person name="Bosak T."/>
            <person name="Fournier G.P."/>
        </authorList>
    </citation>
    <scope>NUCLEOTIDE SEQUENCE [LARGE SCALE GENOMIC DNA]</scope>
    <source>
        <strain evidence="1 2">ULC007</strain>
    </source>
</reference>
<keyword evidence="2" id="KW-1185">Reference proteome</keyword>
<gene>
    <name evidence="1" type="ORF">C7B65_14945</name>
</gene>
<dbReference type="Pfam" id="PF18845">
    <property type="entry name" value="baeRF_family3"/>
    <property type="match status" value="1"/>
</dbReference>
<proteinExistence type="predicted"/>
<dbReference type="Proteomes" id="UP000238634">
    <property type="component" value="Unassembled WGS sequence"/>
</dbReference>
<dbReference type="RefSeq" id="WP_073072485.1">
    <property type="nucleotide sequence ID" value="NZ_MPPI01000016.1"/>
</dbReference>
<dbReference type="EMBL" id="PVWG01000016">
    <property type="protein sequence ID" value="PSB18589.1"/>
    <property type="molecule type" value="Genomic_DNA"/>
</dbReference>
<dbReference type="InterPro" id="IPR041289">
    <property type="entry name" value="Bact_RF_family3"/>
</dbReference>
<evidence type="ECO:0000313" key="2">
    <source>
        <dbReference type="Proteomes" id="UP000238634"/>
    </source>
</evidence>
<dbReference type="STRING" id="1920490.GCA_001895925_00377"/>
<reference evidence="1 2" key="1">
    <citation type="submission" date="2018-02" db="EMBL/GenBank/DDBJ databases">
        <authorList>
            <person name="Cohen D.B."/>
            <person name="Kent A.D."/>
        </authorList>
    </citation>
    <scope>NUCLEOTIDE SEQUENCE [LARGE SCALE GENOMIC DNA]</scope>
    <source>
        <strain evidence="1 2">ULC007</strain>
    </source>
</reference>
<dbReference type="AlphaFoldDB" id="A0A2T1DDM8"/>
<organism evidence="1 2">
    <name type="scientific">Phormidesmis priestleyi ULC007</name>
    <dbReference type="NCBI Taxonomy" id="1920490"/>
    <lineage>
        <taxon>Bacteria</taxon>
        <taxon>Bacillati</taxon>
        <taxon>Cyanobacteriota</taxon>
        <taxon>Cyanophyceae</taxon>
        <taxon>Leptolyngbyales</taxon>
        <taxon>Leptolyngbyaceae</taxon>
        <taxon>Phormidesmis</taxon>
    </lineage>
</organism>
<protein>
    <recommendedName>
        <fullName evidence="3">Chemotaxis protein</fullName>
    </recommendedName>
</protein>
<dbReference type="OrthoDB" id="4393931at2"/>
<evidence type="ECO:0008006" key="3">
    <source>
        <dbReference type="Google" id="ProtNLM"/>
    </source>
</evidence>